<keyword evidence="3" id="KW-1185">Reference proteome</keyword>
<feature type="non-terminal residue" evidence="2">
    <location>
        <position position="539"/>
    </location>
</feature>
<accession>A0A4R6YDM2</accession>
<dbReference type="EMBL" id="SNZH01000060">
    <property type="protein sequence ID" value="TDR34079.1"/>
    <property type="molecule type" value="Genomic_DNA"/>
</dbReference>
<sequence>MHAAELIQHLNTAYAISVYVENGKLKTRSAGAELDPVAVDLIRSNKEALIRFLDTAGEVRAARTDGIALRRDRLEAAVLSFAQQRLWFIDQFERNAAYNMPAALRLSGVLDRAALRRTLDRIVARHDILRTRFVDSGGEPRQIADLASTFALTEHDLCALDAAQQEAAVAELSSAEAQAGFDLASGPLIRGRLLQLHTQEHVLLLTQHHIVSDGWSSGVLVKEVSALYAAFSQGQPDPLPALGIQYADYAAWQRERLQGAALRAQLDYWRGQLADLPAVHSLPLDRPRPARQQFDGGRLLQDVDAATLAGLNALARRHDASLFMLLQAAFAVLVARWSGESDIVIGTPIAGRLHPDVEPLIGFFVNTLVLRSDLSANPTFEQLLAQAKATALAAYEHQEIPFEMLVDELKPARSLAHSPLFQLMFTLQNNAAKQLELPGLSLAPVTARHGQVKCDLELQATETEQGLKLAWNYATGLFDAATIARLGDSFGRLLQGIVTAPQQPVLQLPLLSPGERAQVVQAFNDTAADLGAEALVHQL</sequence>
<dbReference type="Proteomes" id="UP000295293">
    <property type="component" value="Unassembled WGS sequence"/>
</dbReference>
<feature type="domain" description="Condensation" evidence="1">
    <location>
        <begin position="77"/>
        <end position="519"/>
    </location>
</feature>
<dbReference type="GO" id="GO:0003824">
    <property type="term" value="F:catalytic activity"/>
    <property type="evidence" value="ECO:0007669"/>
    <property type="project" value="InterPro"/>
</dbReference>
<name>A0A4R6YDM2_9GAMM</name>
<dbReference type="Pfam" id="PF00668">
    <property type="entry name" value="Condensation"/>
    <property type="match status" value="1"/>
</dbReference>
<proteinExistence type="predicted"/>
<evidence type="ECO:0000313" key="2">
    <source>
        <dbReference type="EMBL" id="TDR34079.1"/>
    </source>
</evidence>
<dbReference type="Gene3D" id="3.30.559.10">
    <property type="entry name" value="Chloramphenicol acetyltransferase-like domain"/>
    <property type="match status" value="1"/>
</dbReference>
<dbReference type="RefSeq" id="WP_243746212.1">
    <property type="nucleotide sequence ID" value="NZ_SNZH01000060.1"/>
</dbReference>
<protein>
    <submittedName>
        <fullName evidence="2">Condensation domain-containing protein</fullName>
    </submittedName>
</protein>
<dbReference type="PANTHER" id="PTHR45398:SF1">
    <property type="entry name" value="ENZYME, PUTATIVE (JCVI)-RELATED"/>
    <property type="match status" value="1"/>
</dbReference>
<gene>
    <name evidence="2" type="ORF">DFR29_1601</name>
</gene>
<dbReference type="AlphaFoldDB" id="A0A4R6YDM2"/>
<dbReference type="CDD" id="cd19531">
    <property type="entry name" value="LCL_NRPS-like"/>
    <property type="match status" value="1"/>
</dbReference>
<dbReference type="InterPro" id="IPR001242">
    <property type="entry name" value="Condensation_dom"/>
</dbReference>
<dbReference type="Gene3D" id="3.30.559.30">
    <property type="entry name" value="Nonribosomal peptide synthetase, condensation domain"/>
    <property type="match status" value="1"/>
</dbReference>
<dbReference type="InterPro" id="IPR023213">
    <property type="entry name" value="CAT-like_dom_sf"/>
</dbReference>
<dbReference type="FunFam" id="3.30.559.10:FF:000012">
    <property type="entry name" value="Non-ribosomal peptide synthetase"/>
    <property type="match status" value="1"/>
</dbReference>
<dbReference type="PANTHER" id="PTHR45398">
    <property type="match status" value="1"/>
</dbReference>
<evidence type="ECO:0000313" key="3">
    <source>
        <dbReference type="Proteomes" id="UP000295293"/>
    </source>
</evidence>
<evidence type="ECO:0000259" key="1">
    <source>
        <dbReference type="Pfam" id="PF00668"/>
    </source>
</evidence>
<comment type="caution">
    <text evidence="2">The sequence shown here is derived from an EMBL/GenBank/DDBJ whole genome shotgun (WGS) entry which is preliminary data.</text>
</comment>
<dbReference type="SUPFAM" id="SSF52777">
    <property type="entry name" value="CoA-dependent acyltransferases"/>
    <property type="match status" value="2"/>
</dbReference>
<organism evidence="2 3">
    <name type="scientific">Tahibacter aquaticus</name>
    <dbReference type="NCBI Taxonomy" id="520092"/>
    <lineage>
        <taxon>Bacteria</taxon>
        <taxon>Pseudomonadati</taxon>
        <taxon>Pseudomonadota</taxon>
        <taxon>Gammaproteobacteria</taxon>
        <taxon>Lysobacterales</taxon>
        <taxon>Rhodanobacteraceae</taxon>
        <taxon>Tahibacter</taxon>
    </lineage>
</organism>
<reference evidence="2 3" key="1">
    <citation type="submission" date="2019-03" db="EMBL/GenBank/DDBJ databases">
        <title>Genomic Encyclopedia of Type Strains, Phase IV (KMG-IV): sequencing the most valuable type-strain genomes for metagenomic binning, comparative biology and taxonomic classification.</title>
        <authorList>
            <person name="Goeker M."/>
        </authorList>
    </citation>
    <scope>NUCLEOTIDE SEQUENCE [LARGE SCALE GENOMIC DNA]</scope>
    <source>
        <strain evidence="2 3">DSM 21667</strain>
    </source>
</reference>